<evidence type="ECO:0000313" key="6">
    <source>
        <dbReference type="EMBL" id="TYO95296.1"/>
    </source>
</evidence>
<evidence type="ECO:0000256" key="4">
    <source>
        <dbReference type="ARBA" id="ARBA00023136"/>
    </source>
</evidence>
<sequence>MVVRSVILFILAGLAEIAGGYFIWIWLRDGAGPIWGLAGGIILILYGVIPTLQNFPDFGRIYAAYGGVFIIMSILWGWWIDGVTPDFYDWLGTFVALVGTAIILWFPRGGQQREAGGVD</sequence>
<dbReference type="AlphaFoldDB" id="A0A5S4ZRL6"/>
<evidence type="ECO:0000313" key="7">
    <source>
        <dbReference type="Proteomes" id="UP000323166"/>
    </source>
</evidence>
<comment type="caution">
    <text evidence="6">The sequence shown here is derived from an EMBL/GenBank/DDBJ whole genome shotgun (WGS) entry which is preliminary data.</text>
</comment>
<dbReference type="NCBIfam" id="NF002586">
    <property type="entry name" value="PRK02237.1"/>
    <property type="match status" value="1"/>
</dbReference>
<keyword evidence="4 5" id="KW-0472">Membrane</keyword>
<keyword evidence="7" id="KW-1185">Reference proteome</keyword>
<name>A0A5S4ZRL6_9FIRM</name>
<reference evidence="6 7" key="1">
    <citation type="submission" date="2019-07" db="EMBL/GenBank/DDBJ databases">
        <title>Genomic Encyclopedia of Type Strains, Phase I: the one thousand microbial genomes (KMG-I) project.</title>
        <authorList>
            <person name="Kyrpides N."/>
        </authorList>
    </citation>
    <scope>NUCLEOTIDE SEQUENCE [LARGE SCALE GENOMIC DNA]</scope>
    <source>
        <strain evidence="6 7">DSM 6562</strain>
    </source>
</reference>
<dbReference type="GO" id="GO:0005886">
    <property type="term" value="C:plasma membrane"/>
    <property type="evidence" value="ECO:0007669"/>
    <property type="project" value="UniProtKB-SubCell"/>
</dbReference>
<evidence type="ECO:0000256" key="5">
    <source>
        <dbReference type="HAMAP-Rule" id="MF_00010"/>
    </source>
</evidence>
<protein>
    <submittedName>
        <fullName evidence="6">Small multidrug resistance family-3 protein</fullName>
    </submittedName>
</protein>
<dbReference type="InterPro" id="IPR037185">
    <property type="entry name" value="EmrE-like"/>
</dbReference>
<evidence type="ECO:0000256" key="3">
    <source>
        <dbReference type="ARBA" id="ARBA00022989"/>
    </source>
</evidence>
<dbReference type="EMBL" id="VNHM01000008">
    <property type="protein sequence ID" value="TYO95296.1"/>
    <property type="molecule type" value="Genomic_DNA"/>
</dbReference>
<comment type="similarity">
    <text evidence="5">Belongs to the UPF0060 family.</text>
</comment>
<keyword evidence="3 5" id="KW-1133">Transmembrane helix</keyword>
<evidence type="ECO:0000256" key="2">
    <source>
        <dbReference type="ARBA" id="ARBA00022692"/>
    </source>
</evidence>
<organism evidence="6 7">
    <name type="scientific">Desulfallas thermosapovorans DSM 6562</name>
    <dbReference type="NCBI Taxonomy" id="1121431"/>
    <lineage>
        <taxon>Bacteria</taxon>
        <taxon>Bacillati</taxon>
        <taxon>Bacillota</taxon>
        <taxon>Clostridia</taxon>
        <taxon>Eubacteriales</taxon>
        <taxon>Desulfallaceae</taxon>
        <taxon>Desulfallas</taxon>
    </lineage>
</organism>
<dbReference type="PANTHER" id="PTHR36116:SF1">
    <property type="entry name" value="UPF0060 MEMBRANE PROTEIN YNFA"/>
    <property type="match status" value="1"/>
</dbReference>
<dbReference type="Proteomes" id="UP000323166">
    <property type="component" value="Unassembled WGS sequence"/>
</dbReference>
<dbReference type="HAMAP" id="MF_00010">
    <property type="entry name" value="UPF0060"/>
    <property type="match status" value="1"/>
</dbReference>
<feature type="transmembrane region" description="Helical" evidence="5">
    <location>
        <begin position="87"/>
        <end position="106"/>
    </location>
</feature>
<dbReference type="RefSeq" id="WP_166511658.1">
    <property type="nucleotide sequence ID" value="NZ_VNHM01000008.1"/>
</dbReference>
<dbReference type="Pfam" id="PF02694">
    <property type="entry name" value="UPF0060"/>
    <property type="match status" value="1"/>
</dbReference>
<proteinExistence type="inferred from homology"/>
<feature type="transmembrane region" description="Helical" evidence="5">
    <location>
        <begin position="61"/>
        <end position="81"/>
    </location>
</feature>
<gene>
    <name evidence="6" type="ORF">LX24_01646</name>
</gene>
<feature type="transmembrane region" description="Helical" evidence="5">
    <location>
        <begin position="7"/>
        <end position="27"/>
    </location>
</feature>
<accession>A0A5S4ZRL6</accession>
<dbReference type="SUPFAM" id="SSF103481">
    <property type="entry name" value="Multidrug resistance efflux transporter EmrE"/>
    <property type="match status" value="1"/>
</dbReference>
<evidence type="ECO:0000256" key="1">
    <source>
        <dbReference type="ARBA" id="ARBA00022475"/>
    </source>
</evidence>
<keyword evidence="1 5" id="KW-1003">Cell membrane</keyword>
<feature type="transmembrane region" description="Helical" evidence="5">
    <location>
        <begin position="33"/>
        <end position="49"/>
    </location>
</feature>
<keyword evidence="2 5" id="KW-0812">Transmembrane</keyword>
<dbReference type="InterPro" id="IPR003844">
    <property type="entry name" value="UPF0060"/>
</dbReference>
<dbReference type="PANTHER" id="PTHR36116">
    <property type="entry name" value="UPF0060 MEMBRANE PROTEIN YNFA"/>
    <property type="match status" value="1"/>
</dbReference>
<comment type="subcellular location">
    <subcellularLocation>
        <location evidence="5">Cell membrane</location>
        <topology evidence="5">Multi-pass membrane protein</topology>
    </subcellularLocation>
</comment>